<accession>A0A1N7K1Z9</accession>
<protein>
    <recommendedName>
        <fullName evidence="4">DUF2782 domain-containing protein</fullName>
    </recommendedName>
</protein>
<keyword evidence="3" id="KW-1185">Reference proteome</keyword>
<evidence type="ECO:0000313" key="2">
    <source>
        <dbReference type="EMBL" id="SIS55610.1"/>
    </source>
</evidence>
<name>A0A1N7K1Z9_9GAMM</name>
<evidence type="ECO:0000313" key="3">
    <source>
        <dbReference type="Proteomes" id="UP000185639"/>
    </source>
</evidence>
<dbReference type="Gene3D" id="2.20.130.30">
    <property type="entry name" value="Protein of unknown function DUF2782"/>
    <property type="match status" value="1"/>
</dbReference>
<evidence type="ECO:0000256" key="1">
    <source>
        <dbReference type="SAM" id="SignalP"/>
    </source>
</evidence>
<dbReference type="EMBL" id="FTOH01000002">
    <property type="protein sequence ID" value="SIS55610.1"/>
    <property type="molecule type" value="Genomic_DNA"/>
</dbReference>
<organism evidence="2 3">
    <name type="scientific">Thalassolituus maritimus</name>
    <dbReference type="NCBI Taxonomy" id="484498"/>
    <lineage>
        <taxon>Bacteria</taxon>
        <taxon>Pseudomonadati</taxon>
        <taxon>Pseudomonadota</taxon>
        <taxon>Gammaproteobacteria</taxon>
        <taxon>Oceanospirillales</taxon>
        <taxon>Oceanospirillaceae</taxon>
        <taxon>Thalassolituus</taxon>
    </lineage>
</organism>
<feature type="signal peptide" evidence="1">
    <location>
        <begin position="1"/>
        <end position="26"/>
    </location>
</feature>
<dbReference type="Proteomes" id="UP000185639">
    <property type="component" value="Unassembled WGS sequence"/>
</dbReference>
<dbReference type="InterPro" id="IPR021357">
    <property type="entry name" value="DUF2782"/>
</dbReference>
<gene>
    <name evidence="2" type="ORF">SAMN05421686_102293</name>
</gene>
<reference evidence="3" key="1">
    <citation type="submission" date="2017-01" db="EMBL/GenBank/DDBJ databases">
        <authorList>
            <person name="Varghese N."/>
            <person name="Submissions S."/>
        </authorList>
    </citation>
    <scope>NUCLEOTIDE SEQUENCE [LARGE SCALE GENOMIC DNA]</scope>
    <source>
        <strain evidence="3">DSM 24913</strain>
    </source>
</reference>
<keyword evidence="1" id="KW-0732">Signal</keyword>
<dbReference type="RefSeq" id="WP_245820038.1">
    <property type="nucleotide sequence ID" value="NZ_CAJWBH010000009.1"/>
</dbReference>
<dbReference type="AlphaFoldDB" id="A0A1N7K1Z9"/>
<feature type="chain" id="PRO_5012365365" description="DUF2782 domain-containing protein" evidence="1">
    <location>
        <begin position="27"/>
        <end position="96"/>
    </location>
</feature>
<sequence>MKMPKTLAVGLISAVLSAVISASALAAEPAGETVTIRNDGDNTYYEFRVNGEIVEIKVQPKVGPAYYLTPTQSEAEEFERTDAPNMRVPKWVLFRW</sequence>
<dbReference type="STRING" id="484498.SAMN05421686_102293"/>
<proteinExistence type="predicted"/>
<dbReference type="Pfam" id="PF11191">
    <property type="entry name" value="DUF2782"/>
    <property type="match status" value="1"/>
</dbReference>
<evidence type="ECO:0008006" key="4">
    <source>
        <dbReference type="Google" id="ProtNLM"/>
    </source>
</evidence>